<feature type="signal peptide" evidence="2">
    <location>
        <begin position="1"/>
        <end position="20"/>
    </location>
</feature>
<proteinExistence type="predicted"/>
<protein>
    <recommendedName>
        <fullName evidence="4">VOC domain-containing protein</fullName>
    </recommendedName>
</protein>
<keyword evidence="2" id="KW-0732">Signal</keyword>
<evidence type="ECO:0000256" key="1">
    <source>
        <dbReference type="SAM" id="MobiDB-lite"/>
    </source>
</evidence>
<feature type="compositionally biased region" description="Pro residues" evidence="1">
    <location>
        <begin position="354"/>
        <end position="363"/>
    </location>
</feature>
<evidence type="ECO:0000256" key="2">
    <source>
        <dbReference type="SAM" id="SignalP"/>
    </source>
</evidence>
<reference evidence="3" key="1">
    <citation type="submission" date="2021-01" db="EMBL/GenBank/DDBJ databases">
        <authorList>
            <person name="Corre E."/>
            <person name="Pelletier E."/>
            <person name="Niang G."/>
            <person name="Scheremetjew M."/>
            <person name="Finn R."/>
            <person name="Kale V."/>
            <person name="Holt S."/>
            <person name="Cochrane G."/>
            <person name="Meng A."/>
            <person name="Brown T."/>
            <person name="Cohen L."/>
        </authorList>
    </citation>
    <scope>NUCLEOTIDE SEQUENCE</scope>
    <source>
        <strain evidence="3">CCMP 2712</strain>
    </source>
</reference>
<accession>A0A7S4ULP1</accession>
<dbReference type="SUPFAM" id="SSF54593">
    <property type="entry name" value="Glyoxalase/Bleomycin resistance protein/Dihydroxybiphenyl dioxygenase"/>
    <property type="match status" value="2"/>
</dbReference>
<feature type="chain" id="PRO_5030717462" description="VOC domain-containing protein" evidence="2">
    <location>
        <begin position="21"/>
        <end position="370"/>
    </location>
</feature>
<organism evidence="3">
    <name type="scientific">Guillardia theta</name>
    <name type="common">Cryptophyte</name>
    <name type="synonym">Cryptomonas phi</name>
    <dbReference type="NCBI Taxonomy" id="55529"/>
    <lineage>
        <taxon>Eukaryota</taxon>
        <taxon>Cryptophyceae</taxon>
        <taxon>Pyrenomonadales</taxon>
        <taxon>Geminigeraceae</taxon>
        <taxon>Guillardia</taxon>
    </lineage>
</organism>
<evidence type="ECO:0000313" key="3">
    <source>
        <dbReference type="EMBL" id="CAE2342474.1"/>
    </source>
</evidence>
<dbReference type="Gene3D" id="3.10.180.10">
    <property type="entry name" value="2,3-Dihydroxybiphenyl 1,2-Dioxygenase, domain 1"/>
    <property type="match status" value="1"/>
</dbReference>
<gene>
    <name evidence="3" type="ORF">GTHE00462_LOCUS40460</name>
</gene>
<name>A0A7S4ULP1_GUITH</name>
<sequence>MGNTKLAVLLAACSLELASSFSTSSQLPRFLDGRTAKNLPSGLRLRRGSPSLQMNLGRREVMHKASQLMAGLLVTKAVGVGAFTVPAGARVEQAKGPEDFTAFLQGVTMEVDDLEEEAEFWIKGLGMREIRKNAKSVVVGYGSDRMVEGGGHFTFELVQAGEERKTAETQRVEIELPNIPYLISRAQEAGGTLIPRWFGTASFTDLLSPSGYTVRIFMNKDKSNIPYPIKSVSFMAEDVQKSAEALSKSLGMKPVSSFPFPFIGDGAKSLRFQDENVVLHIEKFPKDLQPPKDLRQFRLNVLAADADALAASWGAAGGKTSKDDQNLRLGGLVGQDFVIRDEKVFTAEASKSEIPPPPPPPPVKASNPSQ</sequence>
<dbReference type="EMBL" id="HBKN01051857">
    <property type="protein sequence ID" value="CAE2342474.1"/>
    <property type="molecule type" value="Transcribed_RNA"/>
</dbReference>
<evidence type="ECO:0008006" key="4">
    <source>
        <dbReference type="Google" id="ProtNLM"/>
    </source>
</evidence>
<dbReference type="InterPro" id="IPR029068">
    <property type="entry name" value="Glyas_Bleomycin-R_OHBP_Dase"/>
</dbReference>
<dbReference type="AlphaFoldDB" id="A0A7S4ULP1"/>
<feature type="region of interest" description="Disordered" evidence="1">
    <location>
        <begin position="348"/>
        <end position="370"/>
    </location>
</feature>